<dbReference type="Gene3D" id="3.40.50.10140">
    <property type="entry name" value="Toll/interleukin-1 receptor homology (TIR) domain"/>
    <property type="match status" value="1"/>
</dbReference>
<dbReference type="HOGENOM" id="CLU_1010904_0_0_3"/>
<dbReference type="eggNOG" id="COG1611">
    <property type="taxonomic scope" value="Bacteria"/>
</dbReference>
<dbReference type="SMART" id="SM00255">
    <property type="entry name" value="TIR"/>
    <property type="match status" value="1"/>
</dbReference>
<dbReference type="PROSITE" id="PS50104">
    <property type="entry name" value="TIR"/>
    <property type="match status" value="1"/>
</dbReference>
<reference evidence="3" key="1">
    <citation type="journal article" date="2011" name="MBio">
        <title>Novel metabolic attributes of the genus Cyanothece, comprising a group of unicellular nitrogen-fixing Cyanobacteria.</title>
        <authorList>
            <person name="Bandyopadhyay A."/>
            <person name="Elvitigala T."/>
            <person name="Welsh E."/>
            <person name="Stockel J."/>
            <person name="Liberton M."/>
            <person name="Min H."/>
            <person name="Sherman L.A."/>
            <person name="Pakrasi H.B."/>
        </authorList>
    </citation>
    <scope>NUCLEOTIDE SEQUENCE [LARGE SCALE GENOMIC DNA]</scope>
    <source>
        <strain evidence="3">PCC 7822</strain>
    </source>
</reference>
<dbReference type="GO" id="GO:0007165">
    <property type="term" value="P:signal transduction"/>
    <property type="evidence" value="ECO:0007669"/>
    <property type="project" value="InterPro"/>
</dbReference>
<dbReference type="KEGG" id="cyj:Cyan7822_1290"/>
<dbReference type="Proteomes" id="UP000008206">
    <property type="component" value="Chromosome"/>
</dbReference>
<dbReference type="STRING" id="497965.Cyan7822_1290"/>
<evidence type="ECO:0000313" key="2">
    <source>
        <dbReference type="EMBL" id="ADN13292.1"/>
    </source>
</evidence>
<organism evidence="2 3">
    <name type="scientific">Gloeothece verrucosa (strain PCC 7822)</name>
    <name type="common">Cyanothece sp. (strain PCC 7822)</name>
    <dbReference type="NCBI Taxonomy" id="497965"/>
    <lineage>
        <taxon>Bacteria</taxon>
        <taxon>Bacillati</taxon>
        <taxon>Cyanobacteriota</taxon>
        <taxon>Cyanophyceae</taxon>
        <taxon>Oscillatoriophycideae</taxon>
        <taxon>Chroococcales</taxon>
        <taxon>Aphanothecaceae</taxon>
        <taxon>Gloeothece</taxon>
        <taxon>Gloeothece verrucosa</taxon>
    </lineage>
</organism>
<dbReference type="SUPFAM" id="SSF52200">
    <property type="entry name" value="Toll/Interleukin receptor TIR domain"/>
    <property type="match status" value="1"/>
</dbReference>
<evidence type="ECO:0000313" key="3">
    <source>
        <dbReference type="Proteomes" id="UP000008206"/>
    </source>
</evidence>
<keyword evidence="3" id="KW-1185">Reference proteome</keyword>
<name>E0UHN5_GLOV7</name>
<accession>E0UHN5</accession>
<gene>
    <name evidence="2" type="ordered locus">Cyan7822_1290</name>
</gene>
<protein>
    <submittedName>
        <fullName evidence="2">TIR protein</fullName>
    </submittedName>
</protein>
<dbReference type="Pfam" id="PF13676">
    <property type="entry name" value="TIR_2"/>
    <property type="match status" value="1"/>
</dbReference>
<feature type="domain" description="TIR" evidence="1">
    <location>
        <begin position="5"/>
        <end position="143"/>
    </location>
</feature>
<dbReference type="InterPro" id="IPR035897">
    <property type="entry name" value="Toll_tir_struct_dom_sf"/>
</dbReference>
<dbReference type="OrthoDB" id="2067003at2"/>
<dbReference type="AlphaFoldDB" id="E0UHN5"/>
<evidence type="ECO:0000259" key="1">
    <source>
        <dbReference type="PROSITE" id="PS50104"/>
    </source>
</evidence>
<dbReference type="EMBL" id="CP002198">
    <property type="protein sequence ID" value="ADN13292.1"/>
    <property type="molecule type" value="Genomic_DNA"/>
</dbReference>
<dbReference type="eggNOG" id="COG1075">
    <property type="taxonomic scope" value="Bacteria"/>
</dbReference>
<sequence>METSNSPQVFISYAWQGDSEEFANQLEEAFQKRQIKIIRDKTDLGYRGLIKEFMERIGQGKCILVVISDKYLKSENCMFELVEIAKHGDFYDRIFPIVLKDAKIYKDEDRIDYLHYWDQKIKNLEDKLKSGSILDVTSIYKTLQQYADIKRNIDQLTDILKNINALTPELHRQSDFEQIIQAVETRLEKDKSNTEKIPGGKKVFKGRMQLMSRLNGIPSPQLEMIIFELEPPRGIIPASHAPQGDRVSALLNWANGEGGCGLERVEEVLNEVLNP</sequence>
<dbReference type="RefSeq" id="WP_013321399.1">
    <property type="nucleotide sequence ID" value="NC_014501.1"/>
</dbReference>
<dbReference type="InterPro" id="IPR000157">
    <property type="entry name" value="TIR_dom"/>
</dbReference>
<proteinExistence type="predicted"/>